<dbReference type="SUPFAM" id="SSF52374">
    <property type="entry name" value="Nucleotidylyl transferase"/>
    <property type="match status" value="1"/>
</dbReference>
<dbReference type="Pfam" id="PF01588">
    <property type="entry name" value="tRNA_bind"/>
    <property type="match status" value="1"/>
</dbReference>
<evidence type="ECO:0000313" key="8">
    <source>
        <dbReference type="EMBL" id="PIO29892.1"/>
    </source>
</evidence>
<dbReference type="SUPFAM" id="SSF50249">
    <property type="entry name" value="Nucleic acid-binding proteins"/>
    <property type="match status" value="1"/>
</dbReference>
<dbReference type="Gene3D" id="2.40.50.140">
    <property type="entry name" value="Nucleic acid-binding proteins"/>
    <property type="match status" value="1"/>
</dbReference>
<dbReference type="GO" id="GO:0004831">
    <property type="term" value="F:tyrosine-tRNA ligase activity"/>
    <property type="evidence" value="ECO:0007669"/>
    <property type="project" value="TreeGrafter"/>
</dbReference>
<evidence type="ECO:0000256" key="3">
    <source>
        <dbReference type="ARBA" id="ARBA00022555"/>
    </source>
</evidence>
<evidence type="ECO:0000256" key="4">
    <source>
        <dbReference type="ARBA" id="ARBA00022884"/>
    </source>
</evidence>
<proteinExistence type="predicted"/>
<dbReference type="EMBL" id="KV935859">
    <property type="protein sequence ID" value="PIO29892.1"/>
    <property type="molecule type" value="Genomic_DNA"/>
</dbReference>
<keyword evidence="2" id="KW-0963">Cytoplasm</keyword>
<evidence type="ECO:0000256" key="6">
    <source>
        <dbReference type="PROSITE-ProRule" id="PRU00209"/>
    </source>
</evidence>
<dbReference type="OrthoDB" id="197206at2759"/>
<keyword evidence="3 6" id="KW-0820">tRNA-binding</keyword>
<dbReference type="GO" id="GO:0006418">
    <property type="term" value="P:tRNA aminoacylation for protein translation"/>
    <property type="evidence" value="ECO:0007669"/>
    <property type="project" value="InterPro"/>
</dbReference>
<dbReference type="Gene3D" id="1.10.240.10">
    <property type="entry name" value="Tyrosyl-Transfer RNA Synthetase"/>
    <property type="match status" value="1"/>
</dbReference>
<name>A0A2G9RPQ7_AQUCT</name>
<sequence length="225" mass="25400">MFQESKIDLLDSPSDVKKKLKKAFCEPGNIENNGVLSFVRHVLFPLKSEFVVLRDEKYGGNKTYTDYETLEKDFAEQHPDADTLYVESVDVGEENPRTVVSGLVNYVPSEEMQGRSVVLLCNLKPQKMRGVESQGMLLCASIDGDNRQVEPLDPPAECVPGERVYVEGYENGRPEAELKPKKKVFEKLQAEFRISENLHAQWKEKNFLTKQGPITCKTLRGGSIS</sequence>
<dbReference type="PROSITE" id="PS50886">
    <property type="entry name" value="TRBD"/>
    <property type="match status" value="1"/>
</dbReference>
<gene>
    <name evidence="8" type="ORF">AB205_0109490</name>
</gene>
<evidence type="ECO:0000313" key="9">
    <source>
        <dbReference type="Proteomes" id="UP000228934"/>
    </source>
</evidence>
<dbReference type="PANTHER" id="PTHR11586">
    <property type="entry name" value="TRNA-AMINOACYLATION COFACTOR ARC1 FAMILY MEMBER"/>
    <property type="match status" value="1"/>
</dbReference>
<dbReference type="GO" id="GO:0005524">
    <property type="term" value="F:ATP binding"/>
    <property type="evidence" value="ECO:0007669"/>
    <property type="project" value="UniProtKB-KW"/>
</dbReference>
<keyword evidence="9" id="KW-1185">Reference proteome</keyword>
<accession>A0A2G9RPQ7</accession>
<dbReference type="AlphaFoldDB" id="A0A2G9RPQ7"/>
<feature type="domain" description="TRNA-binding" evidence="7">
    <location>
        <begin position="61"/>
        <end position="165"/>
    </location>
</feature>
<keyword evidence="5" id="KW-0648">Protein biosynthesis</keyword>
<dbReference type="CDD" id="cd02799">
    <property type="entry name" value="tRNA_bind_EMAP-II_like"/>
    <property type="match status" value="1"/>
</dbReference>
<dbReference type="Proteomes" id="UP000228934">
    <property type="component" value="Unassembled WGS sequence"/>
</dbReference>
<organism evidence="8 9">
    <name type="scientific">Aquarana catesbeiana</name>
    <name type="common">American bullfrog</name>
    <name type="synonym">Rana catesbeiana</name>
    <dbReference type="NCBI Taxonomy" id="8400"/>
    <lineage>
        <taxon>Eukaryota</taxon>
        <taxon>Metazoa</taxon>
        <taxon>Chordata</taxon>
        <taxon>Craniata</taxon>
        <taxon>Vertebrata</taxon>
        <taxon>Euteleostomi</taxon>
        <taxon>Amphibia</taxon>
        <taxon>Batrachia</taxon>
        <taxon>Anura</taxon>
        <taxon>Neobatrachia</taxon>
        <taxon>Ranoidea</taxon>
        <taxon>Ranidae</taxon>
        <taxon>Aquarana</taxon>
    </lineage>
</organism>
<dbReference type="GO" id="GO:0000049">
    <property type="term" value="F:tRNA binding"/>
    <property type="evidence" value="ECO:0007669"/>
    <property type="project" value="UniProtKB-UniRule"/>
</dbReference>
<dbReference type="InterPro" id="IPR012340">
    <property type="entry name" value="NA-bd_OB-fold"/>
</dbReference>
<dbReference type="GO" id="GO:0005737">
    <property type="term" value="C:cytoplasm"/>
    <property type="evidence" value="ECO:0007669"/>
    <property type="project" value="UniProtKB-SubCell"/>
</dbReference>
<dbReference type="InterPro" id="IPR051270">
    <property type="entry name" value="Tyrosine-tRNA_ligase_regulator"/>
</dbReference>
<protein>
    <recommendedName>
        <fullName evidence="7">tRNA-binding domain-containing protein</fullName>
    </recommendedName>
</protein>
<dbReference type="InterPro" id="IPR002547">
    <property type="entry name" value="tRNA-bd_dom"/>
</dbReference>
<evidence type="ECO:0000256" key="5">
    <source>
        <dbReference type="ARBA" id="ARBA00022917"/>
    </source>
</evidence>
<comment type="subcellular location">
    <subcellularLocation>
        <location evidence="1">Cytoplasm</location>
    </subcellularLocation>
</comment>
<evidence type="ECO:0000256" key="2">
    <source>
        <dbReference type="ARBA" id="ARBA00022490"/>
    </source>
</evidence>
<evidence type="ECO:0000256" key="1">
    <source>
        <dbReference type="ARBA" id="ARBA00004496"/>
    </source>
</evidence>
<dbReference type="FunFam" id="2.40.50.140:FF:000047">
    <property type="entry name" value="tyrosine--tRNA ligase, cytoplasmic isoform X2"/>
    <property type="match status" value="1"/>
</dbReference>
<evidence type="ECO:0000259" key="7">
    <source>
        <dbReference type="PROSITE" id="PS50886"/>
    </source>
</evidence>
<dbReference type="PANTHER" id="PTHR11586:SF43">
    <property type="entry name" value="TYROSINE--TRNA LIGASE, CYTOPLASMIC"/>
    <property type="match status" value="1"/>
</dbReference>
<reference evidence="9" key="1">
    <citation type="journal article" date="2017" name="Nat. Commun.">
        <title>The North American bullfrog draft genome provides insight into hormonal regulation of long noncoding RNA.</title>
        <authorList>
            <person name="Hammond S.A."/>
            <person name="Warren R.L."/>
            <person name="Vandervalk B.P."/>
            <person name="Kucuk E."/>
            <person name="Khan H."/>
            <person name="Gibb E.A."/>
            <person name="Pandoh P."/>
            <person name="Kirk H."/>
            <person name="Zhao Y."/>
            <person name="Jones M."/>
            <person name="Mungall A.J."/>
            <person name="Coope R."/>
            <person name="Pleasance S."/>
            <person name="Moore R.A."/>
            <person name="Holt R.A."/>
            <person name="Round J.M."/>
            <person name="Ohora S."/>
            <person name="Walle B.V."/>
            <person name="Veldhoen N."/>
            <person name="Helbing C.C."/>
            <person name="Birol I."/>
        </authorList>
    </citation>
    <scope>NUCLEOTIDE SEQUENCE [LARGE SCALE GENOMIC DNA]</scope>
</reference>
<keyword evidence="4 6" id="KW-0694">RNA-binding</keyword>